<gene>
    <name evidence="4" type="ORF">A6R68_01843</name>
</gene>
<evidence type="ECO:0000313" key="4">
    <source>
        <dbReference type="EMBL" id="OBS69616.1"/>
    </source>
</evidence>
<dbReference type="Gene3D" id="1.10.472.130">
    <property type="match status" value="1"/>
</dbReference>
<proteinExistence type="inferred from homology"/>
<dbReference type="STRING" id="56216.A0A1A6GTW2"/>
<protein>
    <recommendedName>
        <fullName evidence="6">Dynein heavy chain AAA module D4 domain-containing protein</fullName>
    </recommendedName>
</protein>
<comment type="similarity">
    <text evidence="1">Belongs to the dynein heavy chain family.</text>
</comment>
<evidence type="ECO:0000259" key="2">
    <source>
        <dbReference type="Pfam" id="PF12780"/>
    </source>
</evidence>
<dbReference type="OrthoDB" id="9897724at2759"/>
<keyword evidence="5" id="KW-1185">Reference proteome</keyword>
<dbReference type="Pfam" id="PF17852">
    <property type="entry name" value="Dynein_AAA_lid"/>
    <property type="match status" value="1"/>
</dbReference>
<dbReference type="GO" id="GO:0045505">
    <property type="term" value="F:dynein intermediate chain binding"/>
    <property type="evidence" value="ECO:0007669"/>
    <property type="project" value="InterPro"/>
</dbReference>
<dbReference type="GO" id="GO:0007018">
    <property type="term" value="P:microtubule-based movement"/>
    <property type="evidence" value="ECO:0007669"/>
    <property type="project" value="InterPro"/>
</dbReference>
<evidence type="ECO:0008006" key="6">
    <source>
        <dbReference type="Google" id="ProtNLM"/>
    </source>
</evidence>
<dbReference type="EMBL" id="LZPO01067839">
    <property type="protein sequence ID" value="OBS69616.1"/>
    <property type="molecule type" value="Genomic_DNA"/>
</dbReference>
<dbReference type="InterPro" id="IPR024317">
    <property type="entry name" value="Dynein_heavy_chain_D4_dom"/>
</dbReference>
<organism evidence="4 5">
    <name type="scientific">Neotoma lepida</name>
    <name type="common">Desert woodrat</name>
    <dbReference type="NCBI Taxonomy" id="56216"/>
    <lineage>
        <taxon>Eukaryota</taxon>
        <taxon>Metazoa</taxon>
        <taxon>Chordata</taxon>
        <taxon>Craniata</taxon>
        <taxon>Vertebrata</taxon>
        <taxon>Euteleostomi</taxon>
        <taxon>Mammalia</taxon>
        <taxon>Eutheria</taxon>
        <taxon>Euarchontoglires</taxon>
        <taxon>Glires</taxon>
        <taxon>Rodentia</taxon>
        <taxon>Myomorpha</taxon>
        <taxon>Muroidea</taxon>
        <taxon>Cricetidae</taxon>
        <taxon>Neotominae</taxon>
        <taxon>Neotoma</taxon>
    </lineage>
</organism>
<dbReference type="PANTHER" id="PTHR45703:SF12">
    <property type="entry name" value="DYNEIN AXONEMAL HEAVY CHAIN 11"/>
    <property type="match status" value="1"/>
</dbReference>
<dbReference type="InterPro" id="IPR041466">
    <property type="entry name" value="Dynein_AAA5_ext"/>
</dbReference>
<dbReference type="AlphaFoldDB" id="A0A1A6GTW2"/>
<dbReference type="Pfam" id="PF12775">
    <property type="entry name" value="AAA_7"/>
    <property type="match status" value="1"/>
</dbReference>
<dbReference type="InterPro" id="IPR026983">
    <property type="entry name" value="DHC"/>
</dbReference>
<reference evidence="4 5" key="1">
    <citation type="submission" date="2016-06" db="EMBL/GenBank/DDBJ databases">
        <title>The Draft Genome Sequence and Annotation of the Desert Woodrat Neotoma lepida.</title>
        <authorList>
            <person name="Campbell M."/>
            <person name="Oakeson K.F."/>
            <person name="Yandell M."/>
            <person name="Halpert J.R."/>
            <person name="Dearing D."/>
        </authorList>
    </citation>
    <scope>NUCLEOTIDE SEQUENCE [LARGE SCALE GENOMIC DNA]</scope>
    <source>
        <strain evidence="4">417</strain>
        <tissue evidence="4">Liver</tissue>
    </source>
</reference>
<comment type="caution">
    <text evidence="4">The sequence shown here is derived from an EMBL/GenBank/DDBJ whole genome shotgun (WGS) entry which is preliminary data.</text>
</comment>
<evidence type="ECO:0000256" key="1">
    <source>
        <dbReference type="ARBA" id="ARBA00008887"/>
    </source>
</evidence>
<feature type="non-terminal residue" evidence="4">
    <location>
        <position position="1"/>
    </location>
</feature>
<accession>A0A1A6GTW2</accession>
<dbReference type="InterPro" id="IPR027417">
    <property type="entry name" value="P-loop_NTPase"/>
</dbReference>
<dbReference type="Gene3D" id="3.40.50.300">
    <property type="entry name" value="P-loop containing nucleotide triphosphate hydrolases"/>
    <property type="match status" value="1"/>
</dbReference>
<dbReference type="PANTHER" id="PTHR45703">
    <property type="entry name" value="DYNEIN HEAVY CHAIN"/>
    <property type="match status" value="1"/>
</dbReference>
<dbReference type="SUPFAM" id="SSF52540">
    <property type="entry name" value="P-loop containing nucleoside triphosphate hydrolases"/>
    <property type="match status" value="1"/>
</dbReference>
<sequence length="174" mass="20031">LSDYQADFSRWWHKEMKAVKFPSQGTIFDYYLDHKTKKFLPWTDKVPQFTMDVDAPLKTVLVHTPETTRLRYDRQKVMLKEIRSCQYVACMNPMVGSFTVNPRLQNHSTAASEPYHSIRQCRISRILRTPQGHALLVGVGGSGKQSLSRLAAYICSLEVFQITLTEGYGTQELR</sequence>
<feature type="domain" description="Dynein heavy chain AAA module D4" evidence="2">
    <location>
        <begin position="121"/>
        <end position="173"/>
    </location>
</feature>
<feature type="domain" description="Dynein heavy chain AAA 5 extension" evidence="3">
    <location>
        <begin position="5"/>
        <end position="44"/>
    </location>
</feature>
<dbReference type="GO" id="GO:0030286">
    <property type="term" value="C:dynein complex"/>
    <property type="evidence" value="ECO:0007669"/>
    <property type="project" value="InterPro"/>
</dbReference>
<dbReference type="GO" id="GO:0051959">
    <property type="term" value="F:dynein light intermediate chain binding"/>
    <property type="evidence" value="ECO:0007669"/>
    <property type="project" value="InterPro"/>
</dbReference>
<feature type="non-terminal residue" evidence="4">
    <location>
        <position position="174"/>
    </location>
</feature>
<dbReference type="Proteomes" id="UP000092124">
    <property type="component" value="Unassembled WGS sequence"/>
</dbReference>
<dbReference type="Pfam" id="PF12780">
    <property type="entry name" value="AAA_8"/>
    <property type="match status" value="1"/>
</dbReference>
<name>A0A1A6GTW2_NEOLE</name>
<evidence type="ECO:0000259" key="3">
    <source>
        <dbReference type="Pfam" id="PF17852"/>
    </source>
</evidence>
<evidence type="ECO:0000313" key="5">
    <source>
        <dbReference type="Proteomes" id="UP000092124"/>
    </source>
</evidence>